<accession>A0AB35HMJ8</accession>
<dbReference type="Proteomes" id="UP001057280">
    <property type="component" value="Unassembled WGS sequence"/>
</dbReference>
<evidence type="ECO:0000259" key="1">
    <source>
        <dbReference type="Pfam" id="PF10651"/>
    </source>
</evidence>
<dbReference type="Gene3D" id="1.20.120.20">
    <property type="entry name" value="Apolipoprotein"/>
    <property type="match status" value="1"/>
</dbReference>
<feature type="domain" description="BppU N-terminal" evidence="1">
    <location>
        <begin position="47"/>
        <end position="144"/>
    </location>
</feature>
<gene>
    <name evidence="2" type="ORF">HXW75_02235</name>
</gene>
<name>A0AB35HMJ8_TETHA</name>
<dbReference type="InterPro" id="IPR018913">
    <property type="entry name" value="BppU_N"/>
</dbReference>
<reference evidence="2" key="2">
    <citation type="journal article" date="2021" name="BMC Microbiol.">
        <title>The diversity among the species Tetragenococcus halophilus including new isolates from a lupine seed fermentation.</title>
        <authorList>
            <person name="Link T."/>
            <person name="Vogel R.F."/>
            <person name="Ehrmann M.A."/>
        </authorList>
    </citation>
    <scope>NUCLEOTIDE SEQUENCE</scope>
    <source>
        <strain evidence="2">TMW 2.2257</strain>
    </source>
</reference>
<dbReference type="EMBL" id="JACACB010000004">
    <property type="protein sequence ID" value="MCO8297287.1"/>
    <property type="molecule type" value="Genomic_DNA"/>
</dbReference>
<organism evidence="2 3">
    <name type="scientific">Tetragenococcus halophilus</name>
    <name type="common">Pediococcus halophilus</name>
    <dbReference type="NCBI Taxonomy" id="51669"/>
    <lineage>
        <taxon>Bacteria</taxon>
        <taxon>Bacillati</taxon>
        <taxon>Bacillota</taxon>
        <taxon>Bacilli</taxon>
        <taxon>Lactobacillales</taxon>
        <taxon>Enterococcaceae</taxon>
        <taxon>Tetragenococcus</taxon>
    </lineage>
</organism>
<evidence type="ECO:0000313" key="2">
    <source>
        <dbReference type="EMBL" id="MCO8297287.1"/>
    </source>
</evidence>
<dbReference type="AlphaFoldDB" id="A0AB35HMJ8"/>
<sequence length="402" mass="44563">MLRKIAEIKVPTGAGAREARTEPVFASYDRQGAAFAFYFSDSIVAGTKANLLFVIDGQKVFVDDDVTLGETNETHTFTYPLPDELLNYTGKIDGYLYFDFEDGSHSDEIHFVFTVKKSQIDEEMEEAPDVYIKSFEDIKAEVQEAADSAKETISQKVTEVSDTSDSAISKVNQVADQAKSDVQSKASESSEDISGIVKTTEDARDNAESQIGDYVDEVESAKGSAIEDIDQALPEVEDKLQDLQKEMIVGGRNYIKNSDMWASKEKVLMEIMEDKLTTGTYVLSIDVEIENADIKGTQGRLGAETKLFLEDGSYQYIRCWYHPEQGESFKGRISSTVEFASKPKRLGTRHIFANLVNGDVVRVGLPKLEKGKVPSDWLPAIEDYDAKIKKLENAITNLGGSV</sequence>
<protein>
    <submittedName>
        <fullName evidence="2">BppU family phage baseplate upper protein</fullName>
    </submittedName>
</protein>
<dbReference type="Pfam" id="PF10651">
    <property type="entry name" value="BppU_N"/>
    <property type="match status" value="1"/>
</dbReference>
<dbReference type="RefSeq" id="WP_253209936.1">
    <property type="nucleotide sequence ID" value="NZ_JACACB010000004.1"/>
</dbReference>
<reference evidence="2" key="1">
    <citation type="submission" date="2020-06" db="EMBL/GenBank/DDBJ databases">
        <authorList>
            <person name="Link T."/>
            <person name="Ehrmann M."/>
        </authorList>
    </citation>
    <scope>NUCLEOTIDE SEQUENCE</scope>
    <source>
        <strain evidence="2">TMW 2.2257</strain>
    </source>
</reference>
<comment type="caution">
    <text evidence="2">The sequence shown here is derived from an EMBL/GenBank/DDBJ whole genome shotgun (WGS) entry which is preliminary data.</text>
</comment>
<proteinExistence type="predicted"/>
<evidence type="ECO:0000313" key="3">
    <source>
        <dbReference type="Proteomes" id="UP001057280"/>
    </source>
</evidence>